<dbReference type="InterPro" id="IPR021765">
    <property type="entry name" value="UstYa-like"/>
</dbReference>
<proteinExistence type="inferred from homology"/>
<evidence type="ECO:0000256" key="6">
    <source>
        <dbReference type="ARBA" id="ARBA00023026"/>
    </source>
</evidence>
<evidence type="ECO:0000256" key="2">
    <source>
        <dbReference type="ARBA" id="ARBA00004685"/>
    </source>
</evidence>
<evidence type="ECO:0000256" key="8">
    <source>
        <dbReference type="ARBA" id="ARBA00023180"/>
    </source>
</evidence>
<evidence type="ECO:0008006" key="13">
    <source>
        <dbReference type="Google" id="ProtNLM"/>
    </source>
</evidence>
<gene>
    <name evidence="11" type="ORF">B0H63DRAFT_468298</name>
</gene>
<dbReference type="GO" id="GO:0043386">
    <property type="term" value="P:mycotoxin biosynthetic process"/>
    <property type="evidence" value="ECO:0007669"/>
    <property type="project" value="InterPro"/>
</dbReference>
<dbReference type="PANTHER" id="PTHR33365:SF11">
    <property type="entry name" value="TAT PATHWAY SIGNAL SEQUENCE"/>
    <property type="match status" value="1"/>
</dbReference>
<keyword evidence="12" id="KW-1185">Reference proteome</keyword>
<evidence type="ECO:0000256" key="5">
    <source>
        <dbReference type="ARBA" id="ARBA00023002"/>
    </source>
</evidence>
<comment type="subcellular location">
    <subcellularLocation>
        <location evidence="1">Membrane</location>
        <topology evidence="1">Single-pass membrane protein</topology>
    </subcellularLocation>
</comment>
<evidence type="ECO:0000313" key="12">
    <source>
        <dbReference type="Proteomes" id="UP001285441"/>
    </source>
</evidence>
<reference evidence="11" key="2">
    <citation type="submission" date="2023-06" db="EMBL/GenBank/DDBJ databases">
        <authorList>
            <consortium name="Lawrence Berkeley National Laboratory"/>
            <person name="Haridas S."/>
            <person name="Hensen N."/>
            <person name="Bonometti L."/>
            <person name="Westerberg I."/>
            <person name="Brannstrom I.O."/>
            <person name="Guillou S."/>
            <person name="Cros-Aarteil S."/>
            <person name="Calhoun S."/>
            <person name="Kuo A."/>
            <person name="Mondo S."/>
            <person name="Pangilinan J."/>
            <person name="Riley R."/>
            <person name="LaButti K."/>
            <person name="Andreopoulos B."/>
            <person name="Lipzen A."/>
            <person name="Chen C."/>
            <person name="Yanf M."/>
            <person name="Daum C."/>
            <person name="Ng V."/>
            <person name="Clum A."/>
            <person name="Steindorff A."/>
            <person name="Ohm R."/>
            <person name="Martin F."/>
            <person name="Silar P."/>
            <person name="Natvig D."/>
            <person name="Lalanne C."/>
            <person name="Gautier V."/>
            <person name="Ament-velasquez S.L."/>
            <person name="Kruys A."/>
            <person name="Hutchinson M.I."/>
            <person name="Powell A.J."/>
            <person name="Barry K."/>
            <person name="Miller A.N."/>
            <person name="Grigoriev I.V."/>
            <person name="Debuchy R."/>
            <person name="Gladieux P."/>
            <person name="Thoren M.H."/>
            <person name="Johannesson H."/>
        </authorList>
    </citation>
    <scope>NUCLEOTIDE SEQUENCE</scope>
    <source>
        <strain evidence="11">CBS 232.78</strain>
    </source>
</reference>
<dbReference type="GO" id="GO:0016491">
    <property type="term" value="F:oxidoreductase activity"/>
    <property type="evidence" value="ECO:0007669"/>
    <property type="project" value="UniProtKB-KW"/>
</dbReference>
<keyword evidence="4 10" id="KW-1133">Transmembrane helix</keyword>
<keyword evidence="6" id="KW-0843">Virulence</keyword>
<dbReference type="Pfam" id="PF11807">
    <property type="entry name" value="UstYa"/>
    <property type="match status" value="1"/>
</dbReference>
<protein>
    <recommendedName>
        <fullName evidence="13">Oxidase ustYa</fullName>
    </recommendedName>
</protein>
<organism evidence="11 12">
    <name type="scientific">Podospora didyma</name>
    <dbReference type="NCBI Taxonomy" id="330526"/>
    <lineage>
        <taxon>Eukaryota</taxon>
        <taxon>Fungi</taxon>
        <taxon>Dikarya</taxon>
        <taxon>Ascomycota</taxon>
        <taxon>Pezizomycotina</taxon>
        <taxon>Sordariomycetes</taxon>
        <taxon>Sordariomycetidae</taxon>
        <taxon>Sordariales</taxon>
        <taxon>Podosporaceae</taxon>
        <taxon>Podospora</taxon>
    </lineage>
</organism>
<dbReference type="PANTHER" id="PTHR33365">
    <property type="entry name" value="YALI0B05434P"/>
    <property type="match status" value="1"/>
</dbReference>
<reference evidence="11" key="1">
    <citation type="journal article" date="2023" name="Mol. Phylogenet. Evol.">
        <title>Genome-scale phylogeny and comparative genomics of the fungal order Sordariales.</title>
        <authorList>
            <person name="Hensen N."/>
            <person name="Bonometti L."/>
            <person name="Westerberg I."/>
            <person name="Brannstrom I.O."/>
            <person name="Guillou S."/>
            <person name="Cros-Aarteil S."/>
            <person name="Calhoun S."/>
            <person name="Haridas S."/>
            <person name="Kuo A."/>
            <person name="Mondo S."/>
            <person name="Pangilinan J."/>
            <person name="Riley R."/>
            <person name="LaButti K."/>
            <person name="Andreopoulos B."/>
            <person name="Lipzen A."/>
            <person name="Chen C."/>
            <person name="Yan M."/>
            <person name="Daum C."/>
            <person name="Ng V."/>
            <person name="Clum A."/>
            <person name="Steindorff A."/>
            <person name="Ohm R.A."/>
            <person name="Martin F."/>
            <person name="Silar P."/>
            <person name="Natvig D.O."/>
            <person name="Lalanne C."/>
            <person name="Gautier V."/>
            <person name="Ament-Velasquez S.L."/>
            <person name="Kruys A."/>
            <person name="Hutchinson M.I."/>
            <person name="Powell A.J."/>
            <person name="Barry K."/>
            <person name="Miller A.N."/>
            <person name="Grigoriev I.V."/>
            <person name="Debuchy R."/>
            <person name="Gladieux P."/>
            <person name="Hiltunen Thoren M."/>
            <person name="Johannesson H."/>
        </authorList>
    </citation>
    <scope>NUCLEOTIDE SEQUENCE</scope>
    <source>
        <strain evidence="11">CBS 232.78</strain>
    </source>
</reference>
<keyword evidence="5" id="KW-0560">Oxidoreductase</keyword>
<feature type="transmembrane region" description="Helical" evidence="10">
    <location>
        <begin position="29"/>
        <end position="47"/>
    </location>
</feature>
<evidence type="ECO:0000256" key="9">
    <source>
        <dbReference type="ARBA" id="ARBA00035112"/>
    </source>
</evidence>
<evidence type="ECO:0000256" key="1">
    <source>
        <dbReference type="ARBA" id="ARBA00004167"/>
    </source>
</evidence>
<comment type="pathway">
    <text evidence="2">Mycotoxin biosynthesis.</text>
</comment>
<evidence type="ECO:0000256" key="10">
    <source>
        <dbReference type="SAM" id="Phobius"/>
    </source>
</evidence>
<name>A0AAE0NSC3_9PEZI</name>
<evidence type="ECO:0000256" key="7">
    <source>
        <dbReference type="ARBA" id="ARBA00023136"/>
    </source>
</evidence>
<evidence type="ECO:0000313" key="11">
    <source>
        <dbReference type="EMBL" id="KAK3386735.1"/>
    </source>
</evidence>
<sequence>MDNYTAIPLDEDGSATRLPKKRLLTSRNILLTTLLAAVSFALGYAAGKVGPTGSGFVAATSSQTPPSLGSNGDYPLLPEHGFIPSIPGKEVTFRFPTEYEQTGPEGDKLWDQLMPVGSGFVRVPYPRRFDMPASEPIPDDIEEGEIYSLSVTHQLHCLAVLRDVIIKYEKRDKSRFAGDGHEYHCLDYIRQSVLCAGDTTLDYADERTVGPDGQVTRYGFTGANSTHQCRDWDAIKSFVEEHRSGERTGILV</sequence>
<accession>A0AAE0NSC3</accession>
<keyword evidence="8" id="KW-0325">Glycoprotein</keyword>
<comment type="caution">
    <text evidence="11">The sequence shown here is derived from an EMBL/GenBank/DDBJ whole genome shotgun (WGS) entry which is preliminary data.</text>
</comment>
<evidence type="ECO:0000256" key="4">
    <source>
        <dbReference type="ARBA" id="ARBA00022989"/>
    </source>
</evidence>
<dbReference type="AlphaFoldDB" id="A0AAE0NSC3"/>
<evidence type="ECO:0000256" key="3">
    <source>
        <dbReference type="ARBA" id="ARBA00022692"/>
    </source>
</evidence>
<comment type="similarity">
    <text evidence="9">Belongs to the ustYa family.</text>
</comment>
<dbReference type="EMBL" id="JAULSW010000003">
    <property type="protein sequence ID" value="KAK3386735.1"/>
    <property type="molecule type" value="Genomic_DNA"/>
</dbReference>
<dbReference type="GO" id="GO:0016020">
    <property type="term" value="C:membrane"/>
    <property type="evidence" value="ECO:0007669"/>
    <property type="project" value="UniProtKB-SubCell"/>
</dbReference>
<dbReference type="Proteomes" id="UP001285441">
    <property type="component" value="Unassembled WGS sequence"/>
</dbReference>
<keyword evidence="3 10" id="KW-0812">Transmembrane</keyword>
<keyword evidence="7 10" id="KW-0472">Membrane</keyword>